<keyword evidence="4 8" id="KW-0223">Dioxygenase</keyword>
<dbReference type="InterPro" id="IPR003819">
    <property type="entry name" value="TauD/TfdA-like"/>
</dbReference>
<dbReference type="EMBL" id="JBIAPI010000001">
    <property type="protein sequence ID" value="MFF3222376.1"/>
    <property type="molecule type" value="Genomic_DNA"/>
</dbReference>
<evidence type="ECO:0000256" key="6">
    <source>
        <dbReference type="ARBA" id="ARBA00023004"/>
    </source>
</evidence>
<evidence type="ECO:0000313" key="9">
    <source>
        <dbReference type="Proteomes" id="UP001601948"/>
    </source>
</evidence>
<dbReference type="InterPro" id="IPR042098">
    <property type="entry name" value="TauD-like_sf"/>
</dbReference>
<evidence type="ECO:0000256" key="2">
    <source>
        <dbReference type="ARBA" id="ARBA00005896"/>
    </source>
</evidence>
<protein>
    <submittedName>
        <fullName evidence="8">TauD/TfdA dioxygenase family protein</fullName>
    </submittedName>
</protein>
<reference evidence="8 9" key="1">
    <citation type="submission" date="2024-10" db="EMBL/GenBank/DDBJ databases">
        <title>The Natural Products Discovery Center: Release of the First 8490 Sequenced Strains for Exploring Actinobacteria Biosynthetic Diversity.</title>
        <authorList>
            <person name="Kalkreuter E."/>
            <person name="Kautsar S.A."/>
            <person name="Yang D."/>
            <person name="Bader C.D."/>
            <person name="Teijaro C.N."/>
            <person name="Fluegel L."/>
            <person name="Davis C.M."/>
            <person name="Simpson J.R."/>
            <person name="Lauterbach L."/>
            <person name="Steele A.D."/>
            <person name="Gui C."/>
            <person name="Meng S."/>
            <person name="Li G."/>
            <person name="Viehrig K."/>
            <person name="Ye F."/>
            <person name="Su P."/>
            <person name="Kiefer A.F."/>
            <person name="Nichols A."/>
            <person name="Cepeda A.J."/>
            <person name="Yan W."/>
            <person name="Fan B."/>
            <person name="Jiang Y."/>
            <person name="Adhikari A."/>
            <person name="Zheng C.-J."/>
            <person name="Schuster L."/>
            <person name="Cowan T.M."/>
            <person name="Smanski M.J."/>
            <person name="Chevrette M.G."/>
            <person name="De Carvalho L.P.S."/>
            <person name="Shen B."/>
        </authorList>
    </citation>
    <scope>NUCLEOTIDE SEQUENCE [LARGE SCALE GENOMIC DNA]</scope>
    <source>
        <strain evidence="8 9">NPDC003040</strain>
    </source>
</reference>
<dbReference type="GO" id="GO:0051213">
    <property type="term" value="F:dioxygenase activity"/>
    <property type="evidence" value="ECO:0007669"/>
    <property type="project" value="UniProtKB-KW"/>
</dbReference>
<accession>A0ABW6QMD6</accession>
<keyword evidence="6" id="KW-0408">Iron</keyword>
<feature type="domain" description="TauD/TfdA-like" evidence="7">
    <location>
        <begin position="13"/>
        <end position="272"/>
    </location>
</feature>
<comment type="cofactor">
    <cofactor evidence="1">
        <name>Fe(2+)</name>
        <dbReference type="ChEBI" id="CHEBI:29033"/>
    </cofactor>
</comment>
<dbReference type="Proteomes" id="UP001601948">
    <property type="component" value="Unassembled WGS sequence"/>
</dbReference>
<comment type="caution">
    <text evidence="8">The sequence shown here is derived from an EMBL/GenBank/DDBJ whole genome shotgun (WGS) entry which is preliminary data.</text>
</comment>
<sequence>MTTTVSAGVDIEVAKLTGNCGAVISGVDARTELSDDAIGVLRKALLDHKVIFLRNQNLDYNQLAGFGRRFGTLTLGHPIYGGPKDKPLLREMDSKGEGTRANHWHADFTYLTSPPAFAFLNNKICPPVGGDTIWANTAAAYDNLPDNLRDLADSLRVVHSNDSDFTDATYSGESRSTYLDSIFEAEHPAVRVHPETGERALLLGGFCRRVNGLSPHASRDIIRTLLEYAIQPEYTVRWKWQVDDLVIWDNQATLHYAVYDYHGQHRRGERVTVAGTVPIGTDGRPSKVLRGDATALTEVVA</sequence>
<dbReference type="Pfam" id="PF02668">
    <property type="entry name" value="TauD"/>
    <property type="match status" value="1"/>
</dbReference>
<keyword evidence="9" id="KW-1185">Reference proteome</keyword>
<evidence type="ECO:0000256" key="4">
    <source>
        <dbReference type="ARBA" id="ARBA00022964"/>
    </source>
</evidence>
<organism evidence="8 9">
    <name type="scientific">Nocardia suismassiliense</name>
    <dbReference type="NCBI Taxonomy" id="2077092"/>
    <lineage>
        <taxon>Bacteria</taxon>
        <taxon>Bacillati</taxon>
        <taxon>Actinomycetota</taxon>
        <taxon>Actinomycetes</taxon>
        <taxon>Mycobacteriales</taxon>
        <taxon>Nocardiaceae</taxon>
        <taxon>Nocardia</taxon>
    </lineage>
</organism>
<dbReference type="PANTHER" id="PTHR30468:SF5">
    <property type="entry name" value="ALPHA-KETOGLUTARATE-DEPENDENT SULFATE ESTER DIOXYGENASE"/>
    <property type="match status" value="1"/>
</dbReference>
<dbReference type="Gene3D" id="3.60.130.10">
    <property type="entry name" value="Clavaminate synthase-like"/>
    <property type="match status" value="1"/>
</dbReference>
<evidence type="ECO:0000313" key="8">
    <source>
        <dbReference type="EMBL" id="MFF3222376.1"/>
    </source>
</evidence>
<dbReference type="InterPro" id="IPR051323">
    <property type="entry name" value="AtsK-like"/>
</dbReference>
<keyword evidence="3" id="KW-0479">Metal-binding</keyword>
<evidence type="ECO:0000256" key="3">
    <source>
        <dbReference type="ARBA" id="ARBA00022723"/>
    </source>
</evidence>
<proteinExistence type="inferred from homology"/>
<evidence type="ECO:0000259" key="7">
    <source>
        <dbReference type="Pfam" id="PF02668"/>
    </source>
</evidence>
<dbReference type="SUPFAM" id="SSF51197">
    <property type="entry name" value="Clavaminate synthase-like"/>
    <property type="match status" value="1"/>
</dbReference>
<name>A0ABW6QMD6_9NOCA</name>
<evidence type="ECO:0000256" key="1">
    <source>
        <dbReference type="ARBA" id="ARBA00001954"/>
    </source>
</evidence>
<dbReference type="PANTHER" id="PTHR30468">
    <property type="entry name" value="ALPHA-KETOGLUTARATE-DEPENDENT SULFONATE DIOXYGENASE"/>
    <property type="match status" value="1"/>
</dbReference>
<comment type="similarity">
    <text evidence="2">Belongs to the TfdA dioxygenase family.</text>
</comment>
<gene>
    <name evidence="8" type="ORF">ACFYV7_06235</name>
</gene>
<evidence type="ECO:0000256" key="5">
    <source>
        <dbReference type="ARBA" id="ARBA00023002"/>
    </source>
</evidence>
<dbReference type="RefSeq" id="WP_387714285.1">
    <property type="nucleotide sequence ID" value="NZ_JBIAPI010000001.1"/>
</dbReference>
<keyword evidence="5" id="KW-0560">Oxidoreductase</keyword>